<sequence>MQGHDAERGHAILECCQAQVEDLDQILQLDTQAYNGKSLWPRSIYESELNSTNNEIFVLKFPENGEIVGFACCSLVLDECSITNIVVSKNHLRKGFASQLLSYMLDFGNSKGVRQWYLEVRAETNPAAVALYKKFGFESVGRRKHYYSNPREDALILQRGLDLSQIS</sequence>
<reference evidence="8" key="2">
    <citation type="submission" date="2012-11" db="EMBL/GenBank/DDBJ databases">
        <authorList>
            <person name="Kuo A."/>
            <person name="Curtis B.A."/>
            <person name="Tanifuji G."/>
            <person name="Burki F."/>
            <person name="Gruber A."/>
            <person name="Irimia M."/>
            <person name="Maruyama S."/>
            <person name="Arias M.C."/>
            <person name="Ball S.G."/>
            <person name="Gile G.H."/>
            <person name="Hirakawa Y."/>
            <person name="Hopkins J.F."/>
            <person name="Rensing S.A."/>
            <person name="Schmutz J."/>
            <person name="Symeonidi A."/>
            <person name="Elias M."/>
            <person name="Eveleigh R.J."/>
            <person name="Herman E.K."/>
            <person name="Klute M.J."/>
            <person name="Nakayama T."/>
            <person name="Obornik M."/>
            <person name="Reyes-Prieto A."/>
            <person name="Armbrust E.V."/>
            <person name="Aves S.J."/>
            <person name="Beiko R.G."/>
            <person name="Coutinho P."/>
            <person name="Dacks J.B."/>
            <person name="Durnford D.G."/>
            <person name="Fast N.M."/>
            <person name="Green B.R."/>
            <person name="Grisdale C."/>
            <person name="Hempe F."/>
            <person name="Henrissat B."/>
            <person name="Hoppner M.P."/>
            <person name="Ishida K.-I."/>
            <person name="Kim E."/>
            <person name="Koreny L."/>
            <person name="Kroth P.G."/>
            <person name="Liu Y."/>
            <person name="Malik S.-B."/>
            <person name="Maier U.G."/>
            <person name="McRose D."/>
            <person name="Mock T."/>
            <person name="Neilson J.A."/>
            <person name="Onodera N.T."/>
            <person name="Poole A.M."/>
            <person name="Pritham E.J."/>
            <person name="Richards T.A."/>
            <person name="Rocap G."/>
            <person name="Roy S.W."/>
            <person name="Sarai C."/>
            <person name="Schaack S."/>
            <person name="Shirato S."/>
            <person name="Slamovits C.H."/>
            <person name="Spencer D.F."/>
            <person name="Suzuki S."/>
            <person name="Worden A.Z."/>
            <person name="Zauner S."/>
            <person name="Barry K."/>
            <person name="Bell C."/>
            <person name="Bharti A.K."/>
            <person name="Crow J.A."/>
            <person name="Grimwood J."/>
            <person name="Kramer R."/>
            <person name="Lindquist E."/>
            <person name="Lucas S."/>
            <person name="Salamov A."/>
            <person name="McFadden G.I."/>
            <person name="Lane C.E."/>
            <person name="Keeling P.J."/>
            <person name="Gray M.W."/>
            <person name="Grigoriev I.V."/>
            <person name="Archibald J.M."/>
        </authorList>
    </citation>
    <scope>NUCLEOTIDE SEQUENCE</scope>
    <source>
        <strain evidence="8">CCMP2712</strain>
    </source>
</reference>
<evidence type="ECO:0000256" key="2">
    <source>
        <dbReference type="ARBA" id="ARBA00022490"/>
    </source>
</evidence>
<dbReference type="HOGENOM" id="CLU_013985_23_3_1"/>
<evidence type="ECO:0000313" key="6">
    <source>
        <dbReference type="EMBL" id="EKX54412.1"/>
    </source>
</evidence>
<evidence type="ECO:0000259" key="5">
    <source>
        <dbReference type="PROSITE" id="PS51186"/>
    </source>
</evidence>
<keyword evidence="8" id="KW-1185">Reference proteome</keyword>
<dbReference type="PANTHER" id="PTHR43420:SF44">
    <property type="entry name" value="ACETYLTRANSFERASE YPEA"/>
    <property type="match status" value="1"/>
</dbReference>
<dbReference type="PaxDb" id="55529-EKX54412"/>
<dbReference type="Proteomes" id="UP000011087">
    <property type="component" value="Unassembled WGS sequence"/>
</dbReference>
<dbReference type="KEGG" id="gtt:GUITHDRAFT_63592"/>
<dbReference type="GeneID" id="17311158"/>
<reference evidence="7" key="3">
    <citation type="submission" date="2015-06" db="UniProtKB">
        <authorList>
            <consortium name="EnsemblProtists"/>
        </authorList>
    </citation>
    <scope>IDENTIFICATION</scope>
</reference>
<dbReference type="OMA" id="AVHPQYH"/>
<dbReference type="eggNOG" id="ENOG502SBQK">
    <property type="taxonomic scope" value="Eukaryota"/>
</dbReference>
<comment type="similarity">
    <text evidence="1">Belongs to the acetyltransferase family. RimI subfamily.</text>
</comment>
<dbReference type="InterPro" id="IPR050680">
    <property type="entry name" value="YpeA/RimI_acetyltransf"/>
</dbReference>
<keyword evidence="3" id="KW-0808">Transferase</keyword>
<evidence type="ECO:0000313" key="8">
    <source>
        <dbReference type="Proteomes" id="UP000011087"/>
    </source>
</evidence>
<feature type="domain" description="N-acetyltransferase" evidence="5">
    <location>
        <begin position="13"/>
        <end position="162"/>
    </location>
</feature>
<dbReference type="SUPFAM" id="SSF55729">
    <property type="entry name" value="Acyl-CoA N-acyltransferases (Nat)"/>
    <property type="match status" value="1"/>
</dbReference>
<keyword evidence="4" id="KW-0012">Acyltransferase</keyword>
<dbReference type="RefSeq" id="XP_005841392.1">
    <property type="nucleotide sequence ID" value="XM_005841335.1"/>
</dbReference>
<dbReference type="AlphaFoldDB" id="L1K1D9"/>
<dbReference type="NCBIfam" id="TIGR01575">
    <property type="entry name" value="rimI"/>
    <property type="match status" value="1"/>
</dbReference>
<dbReference type="EMBL" id="JH992967">
    <property type="protein sequence ID" value="EKX54412.1"/>
    <property type="molecule type" value="Genomic_DNA"/>
</dbReference>
<evidence type="ECO:0000256" key="3">
    <source>
        <dbReference type="ARBA" id="ARBA00022679"/>
    </source>
</evidence>
<dbReference type="InterPro" id="IPR000182">
    <property type="entry name" value="GNAT_dom"/>
</dbReference>
<dbReference type="InterPro" id="IPR006464">
    <property type="entry name" value="AcTrfase_RimI/Ard1"/>
</dbReference>
<proteinExistence type="inferred from homology"/>
<dbReference type="OrthoDB" id="41532at2759"/>
<protein>
    <recommendedName>
        <fullName evidence="5">N-acetyltransferase domain-containing protein</fullName>
    </recommendedName>
</protein>
<reference evidence="6 8" key="1">
    <citation type="journal article" date="2012" name="Nature">
        <title>Algal genomes reveal evolutionary mosaicism and the fate of nucleomorphs.</title>
        <authorList>
            <consortium name="DOE Joint Genome Institute"/>
            <person name="Curtis B.A."/>
            <person name="Tanifuji G."/>
            <person name="Burki F."/>
            <person name="Gruber A."/>
            <person name="Irimia M."/>
            <person name="Maruyama S."/>
            <person name="Arias M.C."/>
            <person name="Ball S.G."/>
            <person name="Gile G.H."/>
            <person name="Hirakawa Y."/>
            <person name="Hopkins J.F."/>
            <person name="Kuo A."/>
            <person name="Rensing S.A."/>
            <person name="Schmutz J."/>
            <person name="Symeonidi A."/>
            <person name="Elias M."/>
            <person name="Eveleigh R.J."/>
            <person name="Herman E.K."/>
            <person name="Klute M.J."/>
            <person name="Nakayama T."/>
            <person name="Obornik M."/>
            <person name="Reyes-Prieto A."/>
            <person name="Armbrust E.V."/>
            <person name="Aves S.J."/>
            <person name="Beiko R.G."/>
            <person name="Coutinho P."/>
            <person name="Dacks J.B."/>
            <person name="Durnford D.G."/>
            <person name="Fast N.M."/>
            <person name="Green B.R."/>
            <person name="Grisdale C.J."/>
            <person name="Hempel F."/>
            <person name="Henrissat B."/>
            <person name="Hoppner M.P."/>
            <person name="Ishida K."/>
            <person name="Kim E."/>
            <person name="Koreny L."/>
            <person name="Kroth P.G."/>
            <person name="Liu Y."/>
            <person name="Malik S.B."/>
            <person name="Maier U.G."/>
            <person name="McRose D."/>
            <person name="Mock T."/>
            <person name="Neilson J.A."/>
            <person name="Onodera N.T."/>
            <person name="Poole A.M."/>
            <person name="Pritham E.J."/>
            <person name="Richards T.A."/>
            <person name="Rocap G."/>
            <person name="Roy S.W."/>
            <person name="Sarai C."/>
            <person name="Schaack S."/>
            <person name="Shirato S."/>
            <person name="Slamovits C.H."/>
            <person name="Spencer D.F."/>
            <person name="Suzuki S."/>
            <person name="Worden A.Z."/>
            <person name="Zauner S."/>
            <person name="Barry K."/>
            <person name="Bell C."/>
            <person name="Bharti A.K."/>
            <person name="Crow J.A."/>
            <person name="Grimwood J."/>
            <person name="Kramer R."/>
            <person name="Lindquist E."/>
            <person name="Lucas S."/>
            <person name="Salamov A."/>
            <person name="McFadden G.I."/>
            <person name="Lane C.E."/>
            <person name="Keeling P.J."/>
            <person name="Gray M.W."/>
            <person name="Grigoriev I.V."/>
            <person name="Archibald J.M."/>
        </authorList>
    </citation>
    <scope>NUCLEOTIDE SEQUENCE</scope>
    <source>
        <strain evidence="6 8">CCMP2712</strain>
    </source>
</reference>
<organism evidence="6">
    <name type="scientific">Guillardia theta (strain CCMP2712)</name>
    <name type="common">Cryptophyte</name>
    <dbReference type="NCBI Taxonomy" id="905079"/>
    <lineage>
        <taxon>Eukaryota</taxon>
        <taxon>Cryptophyceae</taxon>
        <taxon>Pyrenomonadales</taxon>
        <taxon>Geminigeraceae</taxon>
        <taxon>Guillardia</taxon>
    </lineage>
</organism>
<keyword evidence="2" id="KW-0963">Cytoplasm</keyword>
<dbReference type="InterPro" id="IPR016181">
    <property type="entry name" value="Acyl_CoA_acyltransferase"/>
</dbReference>
<dbReference type="EnsemblProtists" id="EKX54412">
    <property type="protein sequence ID" value="EKX54412"/>
    <property type="gene ID" value="GUITHDRAFT_63592"/>
</dbReference>
<evidence type="ECO:0000256" key="4">
    <source>
        <dbReference type="ARBA" id="ARBA00023315"/>
    </source>
</evidence>
<dbReference type="PANTHER" id="PTHR43420">
    <property type="entry name" value="ACETYLTRANSFERASE"/>
    <property type="match status" value="1"/>
</dbReference>
<evidence type="ECO:0000313" key="7">
    <source>
        <dbReference type="EnsemblProtists" id="EKX54412"/>
    </source>
</evidence>
<evidence type="ECO:0000256" key="1">
    <source>
        <dbReference type="ARBA" id="ARBA00005395"/>
    </source>
</evidence>
<dbReference type="PROSITE" id="PS51186">
    <property type="entry name" value="GNAT"/>
    <property type="match status" value="1"/>
</dbReference>
<dbReference type="GO" id="GO:0008080">
    <property type="term" value="F:N-acetyltransferase activity"/>
    <property type="evidence" value="ECO:0007669"/>
    <property type="project" value="InterPro"/>
</dbReference>
<dbReference type="Gene3D" id="3.40.630.30">
    <property type="match status" value="1"/>
</dbReference>
<accession>L1K1D9</accession>
<gene>
    <name evidence="6" type="ORF">GUITHDRAFT_63592</name>
</gene>
<name>L1K1D9_GUITC</name>
<dbReference type="CDD" id="cd04301">
    <property type="entry name" value="NAT_SF"/>
    <property type="match status" value="1"/>
</dbReference>
<dbReference type="Pfam" id="PF00583">
    <property type="entry name" value="Acetyltransf_1"/>
    <property type="match status" value="1"/>
</dbReference>